<evidence type="ECO:0000256" key="11">
    <source>
        <dbReference type="ARBA" id="ARBA00034005"/>
    </source>
</evidence>
<dbReference type="Gene3D" id="3.30.470.30">
    <property type="entry name" value="DNA ligase/mRNA capping enzyme"/>
    <property type="match status" value="1"/>
</dbReference>
<dbReference type="SUPFAM" id="SSF56091">
    <property type="entry name" value="DNA ligase/mRNA capping enzyme, catalytic domain"/>
    <property type="match status" value="1"/>
</dbReference>
<dbReference type="Pfam" id="PF03119">
    <property type="entry name" value="DNA_ligase_ZBD"/>
    <property type="match status" value="1"/>
</dbReference>
<keyword evidence="10" id="KW-0234">DNA repair</keyword>
<keyword evidence="4" id="KW-0235">DNA replication</keyword>
<keyword evidence="5" id="KW-0479">Metal-binding</keyword>
<comment type="cofactor">
    <cofactor evidence="1">
        <name>Mg(2+)</name>
        <dbReference type="ChEBI" id="CHEBI:18420"/>
    </cofactor>
</comment>
<dbReference type="InterPro" id="IPR033136">
    <property type="entry name" value="DNA_ligase_CS"/>
</dbReference>
<evidence type="ECO:0000256" key="7">
    <source>
        <dbReference type="ARBA" id="ARBA00022833"/>
    </source>
</evidence>
<dbReference type="InterPro" id="IPR012340">
    <property type="entry name" value="NA-bd_OB-fold"/>
</dbReference>
<dbReference type="EC" id="6.5.1.2" evidence="2"/>
<comment type="catalytic activity">
    <reaction evidence="11">
        <text>NAD(+) + (deoxyribonucleotide)n-3'-hydroxyl + 5'-phospho-(deoxyribonucleotide)m = (deoxyribonucleotide)n+m + AMP + beta-nicotinamide D-nucleotide.</text>
        <dbReference type="EC" id="6.5.1.2"/>
    </reaction>
</comment>
<dbReference type="GO" id="GO:0006260">
    <property type="term" value="P:DNA replication"/>
    <property type="evidence" value="ECO:0007669"/>
    <property type="project" value="UniProtKB-KW"/>
</dbReference>
<dbReference type="GO" id="GO:0006281">
    <property type="term" value="P:DNA repair"/>
    <property type="evidence" value="ECO:0007669"/>
    <property type="project" value="UniProtKB-KW"/>
</dbReference>
<feature type="non-terminal residue" evidence="13">
    <location>
        <position position="313"/>
    </location>
</feature>
<keyword evidence="7" id="KW-0862">Zinc</keyword>
<evidence type="ECO:0000259" key="12">
    <source>
        <dbReference type="SMART" id="SM00532"/>
    </source>
</evidence>
<keyword evidence="3 13" id="KW-0436">Ligase</keyword>
<dbReference type="PROSITE" id="PS01056">
    <property type="entry name" value="DNA_LIGASE_N2"/>
    <property type="match status" value="1"/>
</dbReference>
<evidence type="ECO:0000256" key="2">
    <source>
        <dbReference type="ARBA" id="ARBA00012722"/>
    </source>
</evidence>
<name>K1UQW9_9ZZZZ</name>
<evidence type="ECO:0000256" key="6">
    <source>
        <dbReference type="ARBA" id="ARBA00022763"/>
    </source>
</evidence>
<dbReference type="FunFam" id="2.40.50.140:FF:000012">
    <property type="entry name" value="DNA ligase"/>
    <property type="match status" value="1"/>
</dbReference>
<dbReference type="EMBL" id="AJWY01000851">
    <property type="protein sequence ID" value="EKC80595.1"/>
    <property type="molecule type" value="Genomic_DNA"/>
</dbReference>
<dbReference type="InterPro" id="IPR013840">
    <property type="entry name" value="DNAligase_N"/>
</dbReference>
<dbReference type="GO" id="GO:0003911">
    <property type="term" value="F:DNA ligase (NAD+) activity"/>
    <property type="evidence" value="ECO:0007669"/>
    <property type="project" value="UniProtKB-EC"/>
</dbReference>
<evidence type="ECO:0000256" key="8">
    <source>
        <dbReference type="ARBA" id="ARBA00022842"/>
    </source>
</evidence>
<dbReference type="Gene3D" id="3.30.1490.70">
    <property type="match status" value="1"/>
</dbReference>
<organism evidence="13">
    <name type="scientific">human gut metagenome</name>
    <dbReference type="NCBI Taxonomy" id="408170"/>
    <lineage>
        <taxon>unclassified sequences</taxon>
        <taxon>metagenomes</taxon>
        <taxon>organismal metagenomes</taxon>
    </lineage>
</organism>
<evidence type="ECO:0000256" key="9">
    <source>
        <dbReference type="ARBA" id="ARBA00023027"/>
    </source>
</evidence>
<dbReference type="GO" id="GO:0046872">
    <property type="term" value="F:metal ion binding"/>
    <property type="evidence" value="ECO:0007669"/>
    <property type="project" value="UniProtKB-KW"/>
</dbReference>
<reference evidence="13" key="1">
    <citation type="journal article" date="2013" name="Environ. Microbiol.">
        <title>Microbiota from the distal guts of lean and obese adolescents exhibit partial functional redundancy besides clear differences in community structure.</title>
        <authorList>
            <person name="Ferrer M."/>
            <person name="Ruiz A."/>
            <person name="Lanza F."/>
            <person name="Haange S.B."/>
            <person name="Oberbach A."/>
            <person name="Till H."/>
            <person name="Bargiela R."/>
            <person name="Campoy C."/>
            <person name="Segura M.T."/>
            <person name="Richter M."/>
            <person name="von Bergen M."/>
            <person name="Seifert J."/>
            <person name="Suarez A."/>
        </authorList>
    </citation>
    <scope>NUCLEOTIDE SEQUENCE</scope>
</reference>
<accession>K1UQW9</accession>
<sequence length="313" mass="34713">ETKIDGLSTALKYENGVFVQGATRGNGLIGEDVTDNLKTISHIPKELKEKIDITVRGEVFIGTKEFEKMNEEREILDESLFANARNAAAGSLRQLDSKVTATRPLDIFIFNVQKYDEDTFDSENSHFTELDKLQKLGFNVVPVRTLCSTIDEAIEAIKKIGEDRENLSFGIDGAVIKVDNLRLREILGTTYKVPKWAIAYKYPPEKKETKLLDIVCQVGRTGALTPTAILEPVKVAGSTISKTTLHNEDFIKEKDLKIGDTVVIQKQGDVIPEVVDVIKSKRDGTEREFVMPTVCPVCGAPVVREEGEAVARC</sequence>
<dbReference type="Gene3D" id="2.40.50.140">
    <property type="entry name" value="Nucleic acid-binding proteins"/>
    <property type="match status" value="1"/>
</dbReference>
<keyword evidence="9" id="KW-0520">NAD</keyword>
<dbReference type="SMART" id="SM00532">
    <property type="entry name" value="LIGANc"/>
    <property type="match status" value="1"/>
</dbReference>
<dbReference type="InterPro" id="IPR013839">
    <property type="entry name" value="DNAligase_adenylation"/>
</dbReference>
<evidence type="ECO:0000313" key="13">
    <source>
        <dbReference type="EMBL" id="EKC80595.1"/>
    </source>
</evidence>
<dbReference type="InterPro" id="IPR018239">
    <property type="entry name" value="DNA_ligase_AS"/>
</dbReference>
<feature type="domain" description="NAD-dependent DNA ligase N-terminal" evidence="12">
    <location>
        <begin position="1"/>
        <end position="313"/>
    </location>
</feature>
<gene>
    <name evidence="13" type="ORF">LEA_01215</name>
</gene>
<dbReference type="InterPro" id="IPR004150">
    <property type="entry name" value="NAD_DNA_ligase_OB"/>
</dbReference>
<dbReference type="Pfam" id="PF01653">
    <property type="entry name" value="DNA_ligase_aden"/>
    <property type="match status" value="1"/>
</dbReference>
<evidence type="ECO:0000256" key="4">
    <source>
        <dbReference type="ARBA" id="ARBA00022705"/>
    </source>
</evidence>
<comment type="caution">
    <text evidence="13">The sequence shown here is derived from an EMBL/GenBank/DDBJ whole genome shotgun (WGS) entry which is preliminary data.</text>
</comment>
<evidence type="ECO:0000256" key="10">
    <source>
        <dbReference type="ARBA" id="ARBA00023204"/>
    </source>
</evidence>
<keyword evidence="6" id="KW-0227">DNA damage</keyword>
<dbReference type="AlphaFoldDB" id="K1UQW9"/>
<proteinExistence type="predicted"/>
<evidence type="ECO:0000256" key="5">
    <source>
        <dbReference type="ARBA" id="ARBA00022723"/>
    </source>
</evidence>
<feature type="non-terminal residue" evidence="13">
    <location>
        <position position="1"/>
    </location>
</feature>
<dbReference type="Gene3D" id="6.20.10.30">
    <property type="match status" value="1"/>
</dbReference>
<protein>
    <recommendedName>
        <fullName evidence="2">DNA ligase (NAD(+))</fullName>
        <ecNumber evidence="2">6.5.1.2</ecNumber>
    </recommendedName>
</protein>
<evidence type="ECO:0000256" key="1">
    <source>
        <dbReference type="ARBA" id="ARBA00001946"/>
    </source>
</evidence>
<keyword evidence="8" id="KW-0460">Magnesium</keyword>
<evidence type="ECO:0000256" key="3">
    <source>
        <dbReference type="ARBA" id="ARBA00022598"/>
    </source>
</evidence>
<dbReference type="InterPro" id="IPR004149">
    <property type="entry name" value="Znf_DNAligase_C4"/>
</dbReference>
<dbReference type="PROSITE" id="PS01055">
    <property type="entry name" value="DNA_LIGASE_N1"/>
    <property type="match status" value="1"/>
</dbReference>
<dbReference type="SUPFAM" id="SSF50249">
    <property type="entry name" value="Nucleic acid-binding proteins"/>
    <property type="match status" value="1"/>
</dbReference>
<dbReference type="NCBIfam" id="NF005932">
    <property type="entry name" value="PRK07956.1"/>
    <property type="match status" value="1"/>
</dbReference>
<dbReference type="Pfam" id="PF03120">
    <property type="entry name" value="OB_DNA_ligase"/>
    <property type="match status" value="1"/>
</dbReference>